<sequence length="366" mass="41876">MKVQELQNISEEDDILLQVEKLKIGLIANATGGEFEQKEYSRLRKLVLNIPDIKNVIPRFLKLCRTTDEFWSWIKAQAGTYSDRRLIIGEAINPILEIVEYETSEGSLEFQKNYEEKKIIGQGGFGLVYLYEHKLLELPFAVKVFAPAFYEGGEKELERFFQEAKMLFKLNHPSIIRVYDAGLIGKRPFIRMEYFEGLNLNEILSKHGRLTLEKALIMMKSIVSGMKYAHEEVGIIHRDLKPSNIMASIPNQFRIIDFGLGIFIENELHSRLTKIGEATISGYYNAPELVENPKLIDKRSDIYSLGAIWFTMITGQPPAGTSILESLKEIEGINENYINCIINCLANINLRTKNCELLLDEIKNCS</sequence>
<keyword evidence="3 7" id="KW-0418">Kinase</keyword>
<dbReference type="RefSeq" id="WP_101902740.1">
    <property type="nucleotide sequence ID" value="NZ_OZ038524.1"/>
</dbReference>
<feature type="domain" description="Protein kinase" evidence="6">
    <location>
        <begin position="114"/>
        <end position="366"/>
    </location>
</feature>
<evidence type="ECO:0000256" key="5">
    <source>
        <dbReference type="PROSITE-ProRule" id="PRU10141"/>
    </source>
</evidence>
<evidence type="ECO:0000256" key="4">
    <source>
        <dbReference type="ARBA" id="ARBA00022840"/>
    </source>
</evidence>
<feature type="binding site" evidence="5">
    <location>
        <position position="143"/>
    </location>
    <ligand>
        <name>ATP</name>
        <dbReference type="ChEBI" id="CHEBI:30616"/>
    </ligand>
</feature>
<dbReference type="PANTHER" id="PTHR24348:SF22">
    <property type="entry name" value="NON-SPECIFIC SERINE_THREONINE PROTEIN KINASE"/>
    <property type="match status" value="1"/>
</dbReference>
<dbReference type="InterPro" id="IPR045269">
    <property type="entry name" value="Atg1-like"/>
</dbReference>
<keyword evidence="1" id="KW-0808">Transferase</keyword>
<dbReference type="GO" id="GO:0016301">
    <property type="term" value="F:kinase activity"/>
    <property type="evidence" value="ECO:0007669"/>
    <property type="project" value="UniProtKB-KW"/>
</dbReference>
<dbReference type="SUPFAM" id="SSF56112">
    <property type="entry name" value="Protein kinase-like (PK-like)"/>
    <property type="match status" value="1"/>
</dbReference>
<evidence type="ECO:0000256" key="1">
    <source>
        <dbReference type="ARBA" id="ARBA00022679"/>
    </source>
</evidence>
<evidence type="ECO:0000256" key="2">
    <source>
        <dbReference type="ARBA" id="ARBA00022741"/>
    </source>
</evidence>
<dbReference type="InterPro" id="IPR011009">
    <property type="entry name" value="Kinase-like_dom_sf"/>
</dbReference>
<evidence type="ECO:0000313" key="8">
    <source>
        <dbReference type="Proteomes" id="UP001497514"/>
    </source>
</evidence>
<keyword evidence="4 5" id="KW-0067">ATP-binding</keyword>
<dbReference type="SMART" id="SM00220">
    <property type="entry name" value="S_TKc"/>
    <property type="match status" value="1"/>
</dbReference>
<proteinExistence type="predicted"/>
<dbReference type="PROSITE" id="PS00107">
    <property type="entry name" value="PROTEIN_KINASE_ATP"/>
    <property type="match status" value="1"/>
</dbReference>
<accession>A0ABM9NXT8</accession>
<organism evidence="7 8">
    <name type="scientific">Tenacibaculum dicentrarchi</name>
    <dbReference type="NCBI Taxonomy" id="669041"/>
    <lineage>
        <taxon>Bacteria</taxon>
        <taxon>Pseudomonadati</taxon>
        <taxon>Bacteroidota</taxon>
        <taxon>Flavobacteriia</taxon>
        <taxon>Flavobacteriales</taxon>
        <taxon>Flavobacteriaceae</taxon>
        <taxon>Tenacibaculum</taxon>
    </lineage>
</organism>
<keyword evidence="2 5" id="KW-0547">Nucleotide-binding</keyword>
<dbReference type="EMBL" id="OZ038524">
    <property type="protein sequence ID" value="CAL2083359.1"/>
    <property type="molecule type" value="Genomic_DNA"/>
</dbReference>
<dbReference type="Proteomes" id="UP001497514">
    <property type="component" value="Chromosome"/>
</dbReference>
<protein>
    <submittedName>
        <fullName evidence="7">Protein kinase family protein</fullName>
    </submittedName>
</protein>
<name>A0ABM9NXT8_9FLAO</name>
<keyword evidence="8" id="KW-1185">Reference proteome</keyword>
<gene>
    <name evidence="7" type="ORF">TD3509T_1523</name>
</gene>
<dbReference type="Gene3D" id="1.10.510.10">
    <property type="entry name" value="Transferase(Phosphotransferase) domain 1"/>
    <property type="match status" value="1"/>
</dbReference>
<evidence type="ECO:0000313" key="7">
    <source>
        <dbReference type="EMBL" id="CAL2083359.1"/>
    </source>
</evidence>
<evidence type="ECO:0000256" key="3">
    <source>
        <dbReference type="ARBA" id="ARBA00022777"/>
    </source>
</evidence>
<dbReference type="Pfam" id="PF00069">
    <property type="entry name" value="Pkinase"/>
    <property type="match status" value="1"/>
</dbReference>
<dbReference type="PROSITE" id="PS50011">
    <property type="entry name" value="PROTEIN_KINASE_DOM"/>
    <property type="match status" value="1"/>
</dbReference>
<dbReference type="InterPro" id="IPR017441">
    <property type="entry name" value="Protein_kinase_ATP_BS"/>
</dbReference>
<reference evidence="7 8" key="1">
    <citation type="submission" date="2024-05" db="EMBL/GenBank/DDBJ databases">
        <authorList>
            <person name="Duchaud E."/>
        </authorList>
    </citation>
    <scope>NUCLEOTIDE SEQUENCE [LARGE SCALE GENOMIC DNA]</scope>
    <source>
        <strain evidence="7">Ena-SAMPLE-TAB-13-05-2024-13:56:06:370-140309</strain>
    </source>
</reference>
<dbReference type="CDD" id="cd14014">
    <property type="entry name" value="STKc_PknB_like"/>
    <property type="match status" value="1"/>
</dbReference>
<dbReference type="PANTHER" id="PTHR24348">
    <property type="entry name" value="SERINE/THREONINE-PROTEIN KINASE UNC-51-RELATED"/>
    <property type="match status" value="1"/>
</dbReference>
<evidence type="ECO:0000259" key="6">
    <source>
        <dbReference type="PROSITE" id="PS50011"/>
    </source>
</evidence>
<dbReference type="InterPro" id="IPR000719">
    <property type="entry name" value="Prot_kinase_dom"/>
</dbReference>